<comment type="function">
    <text evidence="12">Specifically methylates position 2 of adenine 2503 in 23S rRNA and position 2 of adenine 37 in tRNAs.</text>
</comment>
<keyword evidence="10 12" id="KW-0408">Iron</keyword>
<dbReference type="PIRSF" id="PIRSF006004">
    <property type="entry name" value="CHP00048"/>
    <property type="match status" value="1"/>
</dbReference>
<dbReference type="InterPro" id="IPR007197">
    <property type="entry name" value="rSAM"/>
</dbReference>
<dbReference type="PANTHER" id="PTHR30544:SF5">
    <property type="entry name" value="RADICAL SAM CORE DOMAIN-CONTAINING PROTEIN"/>
    <property type="match status" value="1"/>
</dbReference>
<feature type="binding site" evidence="12">
    <location>
        <position position="107"/>
    </location>
    <ligand>
        <name>[4Fe-4S] cluster</name>
        <dbReference type="ChEBI" id="CHEBI:49883"/>
        <note>4Fe-4S-S-AdoMet</note>
    </ligand>
</feature>
<proteinExistence type="inferred from homology"/>
<comment type="catalytic activity">
    <reaction evidence="12">
        <text>adenosine(37) in tRNA + 2 reduced [2Fe-2S]-[ferredoxin] + 2 S-adenosyl-L-methionine = 2-methyladenosine(37) in tRNA + 5'-deoxyadenosine + L-methionine + 2 oxidized [2Fe-2S]-[ferredoxin] + S-adenosyl-L-homocysteine</text>
        <dbReference type="Rhea" id="RHEA:43332"/>
        <dbReference type="Rhea" id="RHEA-COMP:10000"/>
        <dbReference type="Rhea" id="RHEA-COMP:10001"/>
        <dbReference type="Rhea" id="RHEA-COMP:10162"/>
        <dbReference type="Rhea" id="RHEA-COMP:10485"/>
        <dbReference type="ChEBI" id="CHEBI:17319"/>
        <dbReference type="ChEBI" id="CHEBI:33737"/>
        <dbReference type="ChEBI" id="CHEBI:33738"/>
        <dbReference type="ChEBI" id="CHEBI:57844"/>
        <dbReference type="ChEBI" id="CHEBI:57856"/>
        <dbReference type="ChEBI" id="CHEBI:59789"/>
        <dbReference type="ChEBI" id="CHEBI:74411"/>
        <dbReference type="ChEBI" id="CHEBI:74497"/>
        <dbReference type="EC" id="2.1.1.192"/>
    </reaction>
</comment>
<evidence type="ECO:0000256" key="1">
    <source>
        <dbReference type="ARBA" id="ARBA00004496"/>
    </source>
</evidence>
<evidence type="ECO:0000256" key="2">
    <source>
        <dbReference type="ARBA" id="ARBA00022485"/>
    </source>
</evidence>
<accession>A0A809S9G3</accession>
<dbReference type="EMBL" id="AP021858">
    <property type="protein sequence ID" value="BBO23621.1"/>
    <property type="molecule type" value="Genomic_DNA"/>
</dbReference>
<dbReference type="InterPro" id="IPR058240">
    <property type="entry name" value="rSAM_sf"/>
</dbReference>
<evidence type="ECO:0000256" key="6">
    <source>
        <dbReference type="ARBA" id="ARBA00022679"/>
    </source>
</evidence>
<dbReference type="SFLD" id="SFLDF00275">
    <property type="entry name" value="adenosine_C2_methyltransferase"/>
    <property type="match status" value="1"/>
</dbReference>
<evidence type="ECO:0000256" key="12">
    <source>
        <dbReference type="HAMAP-Rule" id="MF_01849"/>
    </source>
</evidence>
<dbReference type="AlphaFoldDB" id="A0A809S9G3"/>
<keyword evidence="7 12" id="KW-0949">S-adenosyl-L-methionine</keyword>
<dbReference type="KEGG" id="npy:NPRO_12160"/>
<comment type="subcellular location">
    <subcellularLocation>
        <location evidence="1 12">Cytoplasm</location>
    </subcellularLocation>
</comment>
<keyword evidence="12" id="KW-1015">Disulfide bond</keyword>
<keyword evidence="4 12" id="KW-0698">rRNA processing</keyword>
<dbReference type="PANTHER" id="PTHR30544">
    <property type="entry name" value="23S RRNA METHYLTRANSFERASE"/>
    <property type="match status" value="1"/>
</dbReference>
<dbReference type="SFLD" id="SFLDG01062">
    <property type="entry name" value="methyltransferase_(Class_A)"/>
    <property type="match status" value="1"/>
</dbReference>
<evidence type="ECO:0000256" key="4">
    <source>
        <dbReference type="ARBA" id="ARBA00022552"/>
    </source>
</evidence>
<feature type="binding site" evidence="12">
    <location>
        <position position="114"/>
    </location>
    <ligand>
        <name>[4Fe-4S] cluster</name>
        <dbReference type="ChEBI" id="CHEBI:49883"/>
        <note>4Fe-4S-S-AdoMet</note>
    </ligand>
</feature>
<dbReference type="SFLD" id="SFLDS00029">
    <property type="entry name" value="Radical_SAM"/>
    <property type="match status" value="1"/>
</dbReference>
<gene>
    <name evidence="12" type="primary">rlmN</name>
    <name evidence="14" type="ORF">NPRO_12160</name>
</gene>
<dbReference type="GO" id="GO:0019843">
    <property type="term" value="F:rRNA binding"/>
    <property type="evidence" value="ECO:0007669"/>
    <property type="project" value="UniProtKB-UniRule"/>
</dbReference>
<comment type="caution">
    <text evidence="12">Lacks conserved residue(s) required for the propagation of feature annotation.</text>
</comment>
<feature type="binding site" evidence="12">
    <location>
        <position position="184"/>
    </location>
    <ligand>
        <name>S-adenosyl-L-methionine</name>
        <dbReference type="ChEBI" id="CHEBI:59789"/>
    </ligand>
</feature>
<evidence type="ECO:0000256" key="8">
    <source>
        <dbReference type="ARBA" id="ARBA00022694"/>
    </source>
</evidence>
<keyword evidence="3 12" id="KW-0963">Cytoplasm</keyword>
<dbReference type="GO" id="GO:0030488">
    <property type="term" value="P:tRNA methylation"/>
    <property type="evidence" value="ECO:0007669"/>
    <property type="project" value="UniProtKB-UniRule"/>
</dbReference>
<dbReference type="GO" id="GO:0046872">
    <property type="term" value="F:metal ion binding"/>
    <property type="evidence" value="ECO:0007669"/>
    <property type="project" value="UniProtKB-KW"/>
</dbReference>
<feature type="binding site" evidence="12">
    <location>
        <begin position="207"/>
        <end position="209"/>
    </location>
    <ligand>
        <name>S-adenosyl-L-methionine</name>
        <dbReference type="ChEBI" id="CHEBI:59789"/>
    </ligand>
</feature>
<dbReference type="SUPFAM" id="SSF102114">
    <property type="entry name" value="Radical SAM enzymes"/>
    <property type="match status" value="1"/>
</dbReference>
<feature type="active site" description="S-methylcysteine intermediate" evidence="12">
    <location>
        <position position="327"/>
    </location>
</feature>
<dbReference type="PROSITE" id="PS51918">
    <property type="entry name" value="RADICAL_SAM"/>
    <property type="match status" value="1"/>
</dbReference>
<keyword evidence="5 12" id="KW-0489">Methyltransferase</keyword>
<dbReference type="GO" id="GO:0002935">
    <property type="term" value="F:tRNA (adenine(37)-C2)-methyltransferase activity"/>
    <property type="evidence" value="ECO:0007669"/>
    <property type="project" value="UniProtKB-UniRule"/>
</dbReference>
<comment type="cofactor">
    <cofactor evidence="12">
        <name>[4Fe-4S] cluster</name>
        <dbReference type="ChEBI" id="CHEBI:49883"/>
    </cofactor>
    <text evidence="12">Binds 1 [4Fe-4S] cluster. The cluster is coordinated with 3 cysteines and an exchangeable S-adenosyl-L-methionine.</text>
</comment>
<feature type="active site" description="Proton acceptor" evidence="12">
    <location>
        <position position="87"/>
    </location>
</feature>
<comment type="miscellaneous">
    <text evidence="12">Reaction proceeds by a ping-pong mechanism involving intermediate methylation of a conserved cysteine residue.</text>
</comment>
<protein>
    <recommendedName>
        <fullName evidence="12">Probable dual-specificity RNA methyltransferase RlmN</fullName>
        <ecNumber evidence="12">2.1.1.192</ecNumber>
    </recommendedName>
    <alternativeName>
        <fullName evidence="12">23S rRNA (adenine(2503)-C(2))-methyltransferase</fullName>
    </alternativeName>
    <alternativeName>
        <fullName evidence="12">23S rRNA m2A2503 methyltransferase</fullName>
    </alternativeName>
    <alternativeName>
        <fullName evidence="12">Ribosomal RNA large subunit methyltransferase N</fullName>
    </alternativeName>
    <alternativeName>
        <fullName evidence="12">tRNA (adenine(37)-C(2))-methyltransferase</fullName>
    </alternativeName>
    <alternativeName>
        <fullName evidence="12">tRNA m2A37 methyltransferase</fullName>
    </alternativeName>
</protein>
<dbReference type="Proteomes" id="UP000662873">
    <property type="component" value="Chromosome"/>
</dbReference>
<reference evidence="14" key="1">
    <citation type="journal article" name="DNA Res.">
        <title>The physiological potential of anammox bacteria as revealed by their core genome structure.</title>
        <authorList>
            <person name="Okubo T."/>
            <person name="Toyoda A."/>
            <person name="Fukuhara K."/>
            <person name="Uchiyama I."/>
            <person name="Harigaya Y."/>
            <person name="Kuroiwa M."/>
            <person name="Suzuki T."/>
            <person name="Murakami Y."/>
            <person name="Suwa Y."/>
            <person name="Takami H."/>
        </authorList>
    </citation>
    <scope>NUCLEOTIDE SEQUENCE</scope>
    <source>
        <strain evidence="14">317325-2</strain>
    </source>
</reference>
<feature type="binding site" evidence="12">
    <location>
        <position position="283"/>
    </location>
    <ligand>
        <name>S-adenosyl-L-methionine</name>
        <dbReference type="ChEBI" id="CHEBI:59789"/>
    </ligand>
</feature>
<dbReference type="FunFam" id="3.20.20.70:FF:000014">
    <property type="entry name" value="Probable dual-specificity RNA methyltransferase RlmN"/>
    <property type="match status" value="1"/>
</dbReference>
<dbReference type="HAMAP" id="MF_01849">
    <property type="entry name" value="RNA_methyltr_RlmN"/>
    <property type="match status" value="1"/>
</dbReference>
<evidence type="ECO:0000256" key="5">
    <source>
        <dbReference type="ARBA" id="ARBA00022603"/>
    </source>
</evidence>
<name>A0A809S9G3_9BACT</name>
<keyword evidence="11 12" id="KW-0411">Iron-sulfur</keyword>
<evidence type="ECO:0000256" key="3">
    <source>
        <dbReference type="ARBA" id="ARBA00022490"/>
    </source>
</evidence>
<dbReference type="GO" id="GO:0005737">
    <property type="term" value="C:cytoplasm"/>
    <property type="evidence" value="ECO:0007669"/>
    <property type="project" value="UniProtKB-SubCell"/>
</dbReference>
<organism evidence="14 15">
    <name type="scientific">Candidatus Nitrosymbiomonas proteolyticus</name>
    <dbReference type="NCBI Taxonomy" id="2608984"/>
    <lineage>
        <taxon>Bacteria</taxon>
        <taxon>Bacillati</taxon>
        <taxon>Armatimonadota</taxon>
        <taxon>Armatimonadota incertae sedis</taxon>
        <taxon>Candidatus Nitrosymbiomonas</taxon>
    </lineage>
</organism>
<dbReference type="GO" id="GO:0051539">
    <property type="term" value="F:4 iron, 4 sulfur cluster binding"/>
    <property type="evidence" value="ECO:0007669"/>
    <property type="project" value="UniProtKB-UniRule"/>
</dbReference>
<dbReference type="GO" id="GO:0070475">
    <property type="term" value="P:rRNA base methylation"/>
    <property type="evidence" value="ECO:0007669"/>
    <property type="project" value="UniProtKB-UniRule"/>
</dbReference>
<dbReference type="InterPro" id="IPR048641">
    <property type="entry name" value="RlmN_N"/>
</dbReference>
<dbReference type="GO" id="GO:0000049">
    <property type="term" value="F:tRNA binding"/>
    <property type="evidence" value="ECO:0007669"/>
    <property type="project" value="UniProtKB-UniRule"/>
</dbReference>
<dbReference type="InterPro" id="IPR013785">
    <property type="entry name" value="Aldolase_TIM"/>
</dbReference>
<dbReference type="Pfam" id="PF04055">
    <property type="entry name" value="Radical_SAM"/>
    <property type="match status" value="1"/>
</dbReference>
<keyword evidence="9 12" id="KW-0479">Metal-binding</keyword>
<dbReference type="InterPro" id="IPR004383">
    <property type="entry name" value="rRNA_lsu_MTrfase_RlmN/Cfr"/>
</dbReference>
<evidence type="ECO:0000313" key="14">
    <source>
        <dbReference type="EMBL" id="BBO23621.1"/>
    </source>
</evidence>
<comment type="catalytic activity">
    <reaction evidence="12">
        <text>adenosine(2503) in 23S rRNA + 2 reduced [2Fe-2S]-[ferredoxin] + 2 S-adenosyl-L-methionine = 2-methyladenosine(2503) in 23S rRNA + 5'-deoxyadenosine + L-methionine + 2 oxidized [2Fe-2S]-[ferredoxin] + S-adenosyl-L-homocysteine</text>
        <dbReference type="Rhea" id="RHEA:42916"/>
        <dbReference type="Rhea" id="RHEA-COMP:10000"/>
        <dbReference type="Rhea" id="RHEA-COMP:10001"/>
        <dbReference type="Rhea" id="RHEA-COMP:10152"/>
        <dbReference type="Rhea" id="RHEA-COMP:10282"/>
        <dbReference type="ChEBI" id="CHEBI:17319"/>
        <dbReference type="ChEBI" id="CHEBI:33737"/>
        <dbReference type="ChEBI" id="CHEBI:33738"/>
        <dbReference type="ChEBI" id="CHEBI:57844"/>
        <dbReference type="ChEBI" id="CHEBI:57856"/>
        <dbReference type="ChEBI" id="CHEBI:59789"/>
        <dbReference type="ChEBI" id="CHEBI:74411"/>
        <dbReference type="ChEBI" id="CHEBI:74497"/>
        <dbReference type="EC" id="2.1.1.192"/>
    </reaction>
</comment>
<dbReference type="CDD" id="cd01335">
    <property type="entry name" value="Radical_SAM"/>
    <property type="match status" value="1"/>
</dbReference>
<evidence type="ECO:0000259" key="13">
    <source>
        <dbReference type="PROSITE" id="PS51918"/>
    </source>
</evidence>
<dbReference type="Pfam" id="PF21016">
    <property type="entry name" value="RlmN_N"/>
    <property type="match status" value="1"/>
</dbReference>
<dbReference type="InterPro" id="IPR040072">
    <property type="entry name" value="Methyltransferase_A"/>
</dbReference>
<feature type="binding site" evidence="12">
    <location>
        <begin position="154"/>
        <end position="155"/>
    </location>
    <ligand>
        <name>S-adenosyl-L-methionine</name>
        <dbReference type="ChEBI" id="CHEBI:59789"/>
    </ligand>
</feature>
<evidence type="ECO:0000256" key="9">
    <source>
        <dbReference type="ARBA" id="ARBA00022723"/>
    </source>
</evidence>
<dbReference type="NCBIfam" id="TIGR00048">
    <property type="entry name" value="rRNA_mod_RlmN"/>
    <property type="match status" value="1"/>
</dbReference>
<dbReference type="EC" id="2.1.1.192" evidence="12"/>
<evidence type="ECO:0000256" key="11">
    <source>
        <dbReference type="ARBA" id="ARBA00023014"/>
    </source>
</evidence>
<evidence type="ECO:0000256" key="7">
    <source>
        <dbReference type="ARBA" id="ARBA00022691"/>
    </source>
</evidence>
<feature type="binding site" evidence="12">
    <location>
        <position position="111"/>
    </location>
    <ligand>
        <name>[4Fe-4S] cluster</name>
        <dbReference type="ChEBI" id="CHEBI:49883"/>
        <note>4Fe-4S-S-AdoMet</note>
    </ligand>
</feature>
<comment type="similarity">
    <text evidence="12">Belongs to the radical SAM superfamily. RlmN family.</text>
</comment>
<evidence type="ECO:0000313" key="15">
    <source>
        <dbReference type="Proteomes" id="UP000662873"/>
    </source>
</evidence>
<dbReference type="GO" id="GO:0070040">
    <property type="term" value="F:rRNA (adenine(2503)-C2-)-methyltransferase activity"/>
    <property type="evidence" value="ECO:0007669"/>
    <property type="project" value="UniProtKB-UniRule"/>
</dbReference>
<evidence type="ECO:0000256" key="10">
    <source>
        <dbReference type="ARBA" id="ARBA00023004"/>
    </source>
</evidence>
<dbReference type="Gene3D" id="3.20.20.70">
    <property type="entry name" value="Aldolase class I"/>
    <property type="match status" value="1"/>
</dbReference>
<dbReference type="Gene3D" id="1.10.150.530">
    <property type="match status" value="1"/>
</dbReference>
<keyword evidence="6 12" id="KW-0808">Transferase</keyword>
<sequence>MVGQGLSEVQTWLAPRSDASMRARQIFRWIYQKRAGSFEEMTDLPADLRAELSTQFRIDPLSIGRHVVSRDGVHKLLVHGGDEQSFECVLLPFEDRVSCCLSSQVGCPMGCKFCATGLGGYDRDLTPQEIVSQFVLLQRLTDRRISHLVMMGMGEPLLNLAHVVEALRFLHEHAGISYRRMTLSTVGIVPKIRELAELELPIHLALSLHSPIDRIRDTLMPVNKRWPVSEVVQAMKDYQARTGRKITVEYLLIAGVTDTEEQAERLASLFRGVPHVVNLIPYNAVSTDEGFARPKPEAIRKFRRVLESRRVQVTQRVERGHDVAAACGQLAGEHQGRFARRSKSSGLPVSA</sequence>
<keyword evidence="2 12" id="KW-0004">4Fe-4S</keyword>
<feature type="domain" description="Radical SAM core" evidence="13">
    <location>
        <begin position="93"/>
        <end position="322"/>
    </location>
</feature>
<keyword evidence="8 12" id="KW-0819">tRNA processing</keyword>
<dbReference type="InterPro" id="IPR027492">
    <property type="entry name" value="RNA_MTrfase_RlmN"/>
</dbReference>